<evidence type="ECO:0000256" key="1">
    <source>
        <dbReference type="SAM" id="Phobius"/>
    </source>
</evidence>
<dbReference type="AlphaFoldDB" id="A0AAD3TBA6"/>
<dbReference type="Proteomes" id="UP001279734">
    <property type="component" value="Unassembled WGS sequence"/>
</dbReference>
<feature type="transmembrane region" description="Helical" evidence="1">
    <location>
        <begin position="117"/>
        <end position="144"/>
    </location>
</feature>
<organism evidence="2 3">
    <name type="scientific">Nepenthes gracilis</name>
    <name type="common">Slender pitcher plant</name>
    <dbReference type="NCBI Taxonomy" id="150966"/>
    <lineage>
        <taxon>Eukaryota</taxon>
        <taxon>Viridiplantae</taxon>
        <taxon>Streptophyta</taxon>
        <taxon>Embryophyta</taxon>
        <taxon>Tracheophyta</taxon>
        <taxon>Spermatophyta</taxon>
        <taxon>Magnoliopsida</taxon>
        <taxon>eudicotyledons</taxon>
        <taxon>Gunneridae</taxon>
        <taxon>Pentapetalae</taxon>
        <taxon>Caryophyllales</taxon>
        <taxon>Nepenthaceae</taxon>
        <taxon>Nepenthes</taxon>
    </lineage>
</organism>
<keyword evidence="1" id="KW-0812">Transmembrane</keyword>
<name>A0AAD3TBA6_NEPGR</name>
<proteinExistence type="predicted"/>
<evidence type="ECO:0000313" key="2">
    <source>
        <dbReference type="EMBL" id="GMH26242.1"/>
    </source>
</evidence>
<sequence>MESTRCLSSTNLSHSLALSSTKRSNPSRATSHVARTRVLALRREPHDRDFFCNGRFVDENMIVLRKRIHEMKMIERNYETPSDWTEGEKELFSGYGAFICEVFGALQSQLMSTRPSLAIGMVALVTLSVPTAAAFIFLHLMAAIHFG</sequence>
<comment type="caution">
    <text evidence="2">The sequence shown here is derived from an EMBL/GenBank/DDBJ whole genome shotgun (WGS) entry which is preliminary data.</text>
</comment>
<dbReference type="EMBL" id="BSYO01000030">
    <property type="protein sequence ID" value="GMH26242.1"/>
    <property type="molecule type" value="Genomic_DNA"/>
</dbReference>
<evidence type="ECO:0000313" key="3">
    <source>
        <dbReference type="Proteomes" id="UP001279734"/>
    </source>
</evidence>
<accession>A0AAD3TBA6</accession>
<dbReference type="PANTHER" id="PTHR33782:SF5">
    <property type="entry name" value="MEDIATOR OF RNA POLYMERASE II TRANSCRIPTION SUBUNIT"/>
    <property type="match status" value="1"/>
</dbReference>
<keyword evidence="1" id="KW-0472">Membrane</keyword>
<reference evidence="2" key="1">
    <citation type="submission" date="2023-05" db="EMBL/GenBank/DDBJ databases">
        <title>Nepenthes gracilis genome sequencing.</title>
        <authorList>
            <person name="Fukushima K."/>
        </authorList>
    </citation>
    <scope>NUCLEOTIDE SEQUENCE</scope>
    <source>
        <strain evidence="2">SING2019-196</strain>
    </source>
</reference>
<dbReference type="PANTHER" id="PTHR33782">
    <property type="entry name" value="OS01G0121600 PROTEIN"/>
    <property type="match status" value="1"/>
</dbReference>
<keyword evidence="3" id="KW-1185">Reference proteome</keyword>
<protein>
    <submittedName>
        <fullName evidence="2">Uncharacterized protein</fullName>
    </submittedName>
</protein>
<keyword evidence="1" id="KW-1133">Transmembrane helix</keyword>
<gene>
    <name evidence="2" type="ORF">Nepgr_028085</name>
</gene>